<dbReference type="OrthoDB" id="9805171at2"/>
<organism evidence="5 6">
    <name type="scientific">Luteipulveratus mongoliensis</name>
    <dbReference type="NCBI Taxonomy" id="571913"/>
    <lineage>
        <taxon>Bacteria</taxon>
        <taxon>Bacillati</taxon>
        <taxon>Actinomycetota</taxon>
        <taxon>Actinomycetes</taxon>
        <taxon>Micrococcales</taxon>
        <taxon>Dermacoccaceae</taxon>
        <taxon>Luteipulveratus</taxon>
    </lineage>
</organism>
<name>A0A0K1JKH5_9MICO</name>
<evidence type="ECO:0000313" key="5">
    <source>
        <dbReference type="EMBL" id="AKU17098.1"/>
    </source>
</evidence>
<dbReference type="AlphaFoldDB" id="A0A0K1JKH5"/>
<dbReference type="InterPro" id="IPR029063">
    <property type="entry name" value="SAM-dependent_MTases_sf"/>
</dbReference>
<evidence type="ECO:0000313" key="6">
    <source>
        <dbReference type="Proteomes" id="UP000066480"/>
    </source>
</evidence>
<comment type="similarity">
    <text evidence="1">Belongs to the methyltransferase superfamily.</text>
</comment>
<dbReference type="CDD" id="cd02440">
    <property type="entry name" value="AdoMet_MTases"/>
    <property type="match status" value="1"/>
</dbReference>
<proteinExistence type="inferred from homology"/>
<reference evidence="5 6" key="1">
    <citation type="submission" date="2015-03" db="EMBL/GenBank/DDBJ databases">
        <title>Luteipulveratus halotolerans sp. nov., a novel actinobacterium (Dermacoccaceae) from Sarawak, Malaysia.</title>
        <authorList>
            <person name="Juboi H."/>
            <person name="Basik A."/>
            <person name="Shamsul S.S."/>
            <person name="Arnold P."/>
            <person name="Schmitt E.K."/>
            <person name="Sanglier J.-J."/>
            <person name="Yeo T."/>
        </authorList>
    </citation>
    <scope>NUCLEOTIDE SEQUENCE [LARGE SCALE GENOMIC DNA]</scope>
    <source>
        <strain evidence="5 6">MN07-A0370</strain>
    </source>
</reference>
<dbReference type="InterPro" id="IPR051052">
    <property type="entry name" value="Diverse_substrate_MTase"/>
</dbReference>
<dbReference type="Gene3D" id="3.40.50.150">
    <property type="entry name" value="Vaccinia Virus protein VP39"/>
    <property type="match status" value="1"/>
</dbReference>
<evidence type="ECO:0000256" key="1">
    <source>
        <dbReference type="ARBA" id="ARBA00008361"/>
    </source>
</evidence>
<dbReference type="PANTHER" id="PTHR44942">
    <property type="entry name" value="METHYLTRANSF_11 DOMAIN-CONTAINING PROTEIN"/>
    <property type="match status" value="1"/>
</dbReference>
<dbReference type="Pfam" id="PF08241">
    <property type="entry name" value="Methyltransf_11"/>
    <property type="match status" value="1"/>
</dbReference>
<evidence type="ECO:0000256" key="3">
    <source>
        <dbReference type="ARBA" id="ARBA00022679"/>
    </source>
</evidence>
<dbReference type="SUPFAM" id="SSF53335">
    <property type="entry name" value="S-adenosyl-L-methionine-dependent methyltransferases"/>
    <property type="match status" value="1"/>
</dbReference>
<feature type="domain" description="Methyltransferase type 11" evidence="4">
    <location>
        <begin position="45"/>
        <end position="137"/>
    </location>
</feature>
<gene>
    <name evidence="5" type="ORF">VV02_16570</name>
</gene>
<keyword evidence="3 5" id="KW-0808">Transferase</keyword>
<dbReference type="RefSeq" id="WP_052593208.1">
    <property type="nucleotide sequence ID" value="NZ_CP011112.1"/>
</dbReference>
<dbReference type="STRING" id="571913.VV02_16570"/>
<keyword evidence="2 5" id="KW-0489">Methyltransferase</keyword>
<accession>A0A0K1JKH5</accession>
<protein>
    <submittedName>
        <fullName evidence="5">Methyltransferase type 11</fullName>
    </submittedName>
</protein>
<dbReference type="GO" id="GO:0032259">
    <property type="term" value="P:methylation"/>
    <property type="evidence" value="ECO:0007669"/>
    <property type="project" value="UniProtKB-KW"/>
</dbReference>
<evidence type="ECO:0000259" key="4">
    <source>
        <dbReference type="Pfam" id="PF08241"/>
    </source>
</evidence>
<dbReference type="PANTHER" id="PTHR44942:SF4">
    <property type="entry name" value="METHYLTRANSFERASE TYPE 11 DOMAIN-CONTAINING PROTEIN"/>
    <property type="match status" value="1"/>
</dbReference>
<dbReference type="InterPro" id="IPR013216">
    <property type="entry name" value="Methyltransf_11"/>
</dbReference>
<dbReference type="KEGG" id="lmoi:VV02_16570"/>
<evidence type="ECO:0000256" key="2">
    <source>
        <dbReference type="ARBA" id="ARBA00022603"/>
    </source>
</evidence>
<sequence length="252" mass="28087">MKPVDYDVRMHDTYVRARAMDAAQLAQWIEVFGTRLPSRRPLSGLDLGSGTGRLTPALAQTFGPMVGVEPSDRMREIAQRESADPAVRYVPGSAEDIPLESDSVDFTVMFLAWHHVGDKDRAAAELARVTRPGGTLLLRTQFSDRMPHLWWLEHFPRGREADASMYDSTEEMTTVLEGAGWRTTEIAEVTVQQQVTMQESLDRLRLRTFSTFEQLTEQEIAEGFARLERTVAATPDAPAPAGPATFLVAQLP</sequence>
<keyword evidence="6" id="KW-1185">Reference proteome</keyword>
<dbReference type="Proteomes" id="UP000066480">
    <property type="component" value="Chromosome"/>
</dbReference>
<dbReference type="GO" id="GO:0008757">
    <property type="term" value="F:S-adenosylmethionine-dependent methyltransferase activity"/>
    <property type="evidence" value="ECO:0007669"/>
    <property type="project" value="InterPro"/>
</dbReference>
<dbReference type="EMBL" id="CP011112">
    <property type="protein sequence ID" value="AKU17098.1"/>
    <property type="molecule type" value="Genomic_DNA"/>
</dbReference>